<organism evidence="1 2">
    <name type="scientific">Treponema vincentii F0403</name>
    <dbReference type="NCBI Taxonomy" id="1125702"/>
    <lineage>
        <taxon>Bacteria</taxon>
        <taxon>Pseudomonadati</taxon>
        <taxon>Spirochaetota</taxon>
        <taxon>Spirochaetia</taxon>
        <taxon>Spirochaetales</taxon>
        <taxon>Treponemataceae</taxon>
        <taxon>Treponema</taxon>
    </lineage>
</organism>
<evidence type="ECO:0000313" key="1">
    <source>
        <dbReference type="EMBL" id="EPF47947.1"/>
    </source>
</evidence>
<dbReference type="HOGENOM" id="CLU_403286_0_0_12"/>
<proteinExistence type="predicted"/>
<accession>S3LTX3</accession>
<sequence length="676" mass="76745">MKMNGYKDWKEAMLRLPERTFFVLMRLYLGEIKTPFNKQRLVESLGGFLSKADTQRLMIESLDSLDILILTAVHTLPVTTRGALLMFLSSEASLQTRLTNLEERLILYRTDCIDDYDEVGKVYSINPFLYKSVEPLLDSYSLFLPQQKGEPQSGAALCDDIVLAGLYTFFLKEADVLKMNGSFKVRAEKQCKSIFQDTAADMSRFTTMCTGLQNLGLLIREDTSLIPQQGRWEEFFKQKPLDRKMYLVAAIYGHARRDGMQRRAQFYSDFLASLDPQGLYNDISLKRIFDFLFQRLYVEINQDTSWVFPDMVPSDAIKIINTFKALKFLLPVGEYWQLNTAVFTQESVQQPLITAPSFEITMLPFTPLEGLFPVLSCMEPVSILTAGRFTVTRAACLRCFEHCCTDKTLIALLDNASGGTLPQNIKVSISEWYLQCTAVGLYYGFVITVAEDKRNLFKQNAGLQEIINKELADGVYLIKQTDLDSVRAMIKAAGLDVTFYTANSTGRYTTAGFSAVEHRHSTLDVFYTKAKKSQKVHGTPQKDYDEHIRELQKLVDIMPVDQYNKQSLKEKIASKLIITEEQLYKTPMENEVREVAGLDFLGKIHLAETAITDGNRLEVTIDGTAGQRIFTGLPIAIEKKEHDAVLLIQEDGTQYKEKISIAGIIKMRAFRNSLFS</sequence>
<dbReference type="RefSeq" id="WP_016517837.1">
    <property type="nucleotide sequence ID" value="NZ_KE332512.1"/>
</dbReference>
<name>S3LTX3_9SPIR</name>
<dbReference type="PATRIC" id="fig|1125702.3.peg.218"/>
<evidence type="ECO:0000313" key="2">
    <source>
        <dbReference type="Proteomes" id="UP000014605"/>
    </source>
</evidence>
<gene>
    <name evidence="1" type="ORF">HMPREF1222_00208</name>
</gene>
<reference evidence="1 2" key="1">
    <citation type="submission" date="2013-04" db="EMBL/GenBank/DDBJ databases">
        <title>The Genome Sequence of Treponema vincentii F0403.</title>
        <authorList>
            <consortium name="The Broad Institute Genomics Platform"/>
            <person name="Earl A."/>
            <person name="Ward D."/>
            <person name="Feldgarden M."/>
            <person name="Gevers D."/>
            <person name="Leonetti C."/>
            <person name="Izard J."/>
            <person name="Walker B."/>
            <person name="Young S."/>
            <person name="Zeng Q."/>
            <person name="Gargeya S."/>
            <person name="Fitzgerald M."/>
            <person name="Haas B."/>
            <person name="Abouelleil A."/>
            <person name="Allen A.W."/>
            <person name="Alvarado L."/>
            <person name="Arachchi H.M."/>
            <person name="Berlin A.M."/>
            <person name="Chapman S.B."/>
            <person name="Gainer-Dewar J."/>
            <person name="Goldberg J."/>
            <person name="Griggs A."/>
            <person name="Gujja S."/>
            <person name="Hansen M."/>
            <person name="Howarth C."/>
            <person name="Imamovic A."/>
            <person name="Ireland A."/>
            <person name="Larimer J."/>
            <person name="McCowan C."/>
            <person name="Murphy C."/>
            <person name="Pearson M."/>
            <person name="Poon T.W."/>
            <person name="Priest M."/>
            <person name="Roberts A."/>
            <person name="Saif S."/>
            <person name="Shea T."/>
            <person name="Sisk P."/>
            <person name="Sykes S."/>
            <person name="Wortman J."/>
            <person name="Nusbaum C."/>
            <person name="Birren B."/>
        </authorList>
    </citation>
    <scope>NUCLEOTIDE SEQUENCE [LARGE SCALE GENOMIC DNA]</scope>
    <source>
        <strain evidence="1 2">F0403</strain>
    </source>
</reference>
<dbReference type="GeneID" id="301460415"/>
<comment type="caution">
    <text evidence="1">The sequence shown here is derived from an EMBL/GenBank/DDBJ whole genome shotgun (WGS) entry which is preliminary data.</text>
</comment>
<dbReference type="AlphaFoldDB" id="S3LTX3"/>
<dbReference type="EMBL" id="ATFC01000001">
    <property type="protein sequence ID" value="EPF47947.1"/>
    <property type="molecule type" value="Genomic_DNA"/>
</dbReference>
<evidence type="ECO:0008006" key="3">
    <source>
        <dbReference type="Google" id="ProtNLM"/>
    </source>
</evidence>
<keyword evidence="2" id="KW-1185">Reference proteome</keyword>
<protein>
    <recommendedName>
        <fullName evidence="3">Helicase XPB/Ssl2 N-terminal domain-containing protein</fullName>
    </recommendedName>
</protein>
<dbReference type="Proteomes" id="UP000014605">
    <property type="component" value="Unassembled WGS sequence"/>
</dbReference>